<dbReference type="InterPro" id="IPR025459">
    <property type="entry name" value="DUF4279"/>
</dbReference>
<name>A0A5M9R8G3_9GAMM</name>
<dbReference type="EMBL" id="VXKB01000001">
    <property type="protein sequence ID" value="KAA8717244.1"/>
    <property type="molecule type" value="Genomic_DNA"/>
</dbReference>
<comment type="caution">
    <text evidence="1">The sequence shown here is derived from an EMBL/GenBank/DDBJ whole genome shotgun (WGS) entry which is preliminary data.</text>
</comment>
<proteinExistence type="predicted"/>
<evidence type="ECO:0000313" key="1">
    <source>
        <dbReference type="EMBL" id="KAA8717244.1"/>
    </source>
</evidence>
<organism evidence="1 2">
    <name type="scientific">Morganella psychrotolerans</name>
    <dbReference type="NCBI Taxonomy" id="368603"/>
    <lineage>
        <taxon>Bacteria</taxon>
        <taxon>Pseudomonadati</taxon>
        <taxon>Pseudomonadota</taxon>
        <taxon>Gammaproteobacteria</taxon>
        <taxon>Enterobacterales</taxon>
        <taxon>Morganellaceae</taxon>
        <taxon>Morganella</taxon>
    </lineage>
</organism>
<gene>
    <name evidence="1" type="ORF">F4V73_05120</name>
</gene>
<sequence>MNKTTVKAEFSIYGDDFNPDEITELLGISPMEVNLKGTINGTRKRPSTETNWSIYTRKEESYDVKEQTRKIISILNDKVIILNEIKKKYNISFMLSLLIEVENGEKPAIYWTPETNYFLGSIGAESSVDIYIYS</sequence>
<dbReference type="Pfam" id="PF14106">
    <property type="entry name" value="DUF4279"/>
    <property type="match status" value="1"/>
</dbReference>
<protein>
    <submittedName>
        <fullName evidence="1">DUF4279 domain-containing protein</fullName>
    </submittedName>
</protein>
<dbReference type="AlphaFoldDB" id="A0A5M9R8G3"/>
<evidence type="ECO:0000313" key="2">
    <source>
        <dbReference type="Proteomes" id="UP000322181"/>
    </source>
</evidence>
<accession>A0A5M9R8G3</accession>
<dbReference type="Proteomes" id="UP000322181">
    <property type="component" value="Unassembled WGS sequence"/>
</dbReference>
<reference evidence="1 2" key="1">
    <citation type="submission" date="2019-09" db="EMBL/GenBank/DDBJ databases">
        <title>Draft genome sequence of various Type strains from the CCUG.</title>
        <authorList>
            <person name="Pineiro-Iglesias B."/>
            <person name="Tunovic T."/>
            <person name="Unosson C."/>
            <person name="Inganas E."/>
            <person name="Ohlen M."/>
            <person name="Cardew S."/>
            <person name="Jensie-Markopoulos S."/>
            <person name="Salva-Serra F."/>
            <person name="Jaen-Luchoro D."/>
            <person name="Karlsson R."/>
            <person name="Svensson-Stadler L."/>
            <person name="Chun J."/>
            <person name="Moore E."/>
        </authorList>
    </citation>
    <scope>NUCLEOTIDE SEQUENCE [LARGE SCALE GENOMIC DNA]</scope>
    <source>
        <strain evidence="1 2">CCUG 53682T</strain>
    </source>
</reference>
<dbReference type="RefSeq" id="WP_150384697.1">
    <property type="nucleotide sequence ID" value="NZ_BAAAFS010000001.1"/>
</dbReference>